<sequence length="193" mass="21869">MAYLINRQVVMTVLCSTMPSGHWLMRLMQFPDVYSIHQSMVCDACAGQTETCVHRFYLRPGHIDLKPGRKGLVERVMEMLVEGYYQREVMGYSCAEGAIKQPVFPANLIAQVVRHRRMDLTDEVLNTVQTVAVVIDPVQAASKTSGIGLCILLKTTQQCFYVVALDQYNVEPHEGGYMTAIHRDLILYNLRNI</sequence>
<dbReference type="EMBL" id="CALNXK010000242">
    <property type="protein sequence ID" value="CAH3178604.1"/>
    <property type="molecule type" value="Genomic_DNA"/>
</dbReference>
<dbReference type="Proteomes" id="UP001159405">
    <property type="component" value="Unassembled WGS sequence"/>
</dbReference>
<gene>
    <name evidence="1" type="ORF">PLOB_00020869</name>
</gene>
<organism evidence="1 2">
    <name type="scientific">Porites lobata</name>
    <dbReference type="NCBI Taxonomy" id="104759"/>
    <lineage>
        <taxon>Eukaryota</taxon>
        <taxon>Metazoa</taxon>
        <taxon>Cnidaria</taxon>
        <taxon>Anthozoa</taxon>
        <taxon>Hexacorallia</taxon>
        <taxon>Scleractinia</taxon>
        <taxon>Fungiina</taxon>
        <taxon>Poritidae</taxon>
        <taxon>Porites</taxon>
    </lineage>
</organism>
<feature type="non-terminal residue" evidence="1">
    <location>
        <position position="193"/>
    </location>
</feature>
<evidence type="ECO:0000313" key="2">
    <source>
        <dbReference type="Proteomes" id="UP001159405"/>
    </source>
</evidence>
<evidence type="ECO:0000313" key="1">
    <source>
        <dbReference type="EMBL" id="CAH3178604.1"/>
    </source>
</evidence>
<protein>
    <submittedName>
        <fullName evidence="1">Uncharacterized protein</fullName>
    </submittedName>
</protein>
<reference evidence="1 2" key="1">
    <citation type="submission" date="2022-05" db="EMBL/GenBank/DDBJ databases">
        <authorList>
            <consortium name="Genoscope - CEA"/>
            <person name="William W."/>
        </authorList>
    </citation>
    <scope>NUCLEOTIDE SEQUENCE [LARGE SCALE GENOMIC DNA]</scope>
</reference>
<keyword evidence="2" id="KW-1185">Reference proteome</keyword>
<accession>A0ABN8RJ42</accession>
<proteinExistence type="predicted"/>
<name>A0ABN8RJ42_9CNID</name>
<comment type="caution">
    <text evidence="1">The sequence shown here is derived from an EMBL/GenBank/DDBJ whole genome shotgun (WGS) entry which is preliminary data.</text>
</comment>